<feature type="region of interest" description="Disordered" evidence="1">
    <location>
        <begin position="560"/>
        <end position="580"/>
    </location>
</feature>
<dbReference type="PANTHER" id="PTHR35552">
    <property type="entry name" value="MEDIATOR OF RNA POLYMERASE II TRANSCRIPTION SUBUNIT 8"/>
    <property type="match status" value="1"/>
</dbReference>
<evidence type="ECO:0000313" key="2">
    <source>
        <dbReference type="EMBL" id="KAJ8447581.1"/>
    </source>
</evidence>
<dbReference type="OrthoDB" id="542418at2759"/>
<feature type="compositionally biased region" description="Polar residues" evidence="1">
    <location>
        <begin position="300"/>
        <end position="329"/>
    </location>
</feature>
<dbReference type="InterPro" id="IPR038795">
    <property type="entry name" value="MED8_plant"/>
</dbReference>
<proteinExistence type="predicted"/>
<name>A0A9Q1KN41_9CARY</name>
<accession>A0A9Q1KN41</accession>
<feature type="compositionally biased region" description="Low complexity" evidence="1">
    <location>
        <begin position="374"/>
        <end position="384"/>
    </location>
</feature>
<feature type="region of interest" description="Disordered" evidence="1">
    <location>
        <begin position="426"/>
        <end position="464"/>
    </location>
</feature>
<dbReference type="PANTHER" id="PTHR35552:SF1">
    <property type="entry name" value="MEDIATOR OF RNA POLYMERASE II TRANSCRIPTION SUBUNIT 8"/>
    <property type="match status" value="1"/>
</dbReference>
<gene>
    <name evidence="2" type="ORF">Cgig2_031194</name>
</gene>
<feature type="region of interest" description="Disordered" evidence="1">
    <location>
        <begin position="295"/>
        <end position="387"/>
    </location>
</feature>
<dbReference type="AlphaFoldDB" id="A0A9Q1KN41"/>
<evidence type="ECO:0000313" key="3">
    <source>
        <dbReference type="Proteomes" id="UP001153076"/>
    </source>
</evidence>
<feature type="compositionally biased region" description="Polar residues" evidence="1">
    <location>
        <begin position="426"/>
        <end position="458"/>
    </location>
</feature>
<feature type="compositionally biased region" description="Polar residues" evidence="1">
    <location>
        <begin position="491"/>
        <end position="502"/>
    </location>
</feature>
<feature type="compositionally biased region" description="Polar residues" evidence="1">
    <location>
        <begin position="360"/>
        <end position="373"/>
    </location>
</feature>
<sequence>MVERLNPAVQQQLNLESVKTRAISLFKAISRILEDFDIISRSGAVPKWQDVLGQFSMVNLELFNIVEDIKKVSKAFVVHPRNVNAENATRKLNMLDGLGQFSMVSLELFNIVEDIKKVSKAFVVHPRIVNAENAPSEYFIYSRFCIFAELHLQAVFHAVLPVMLSSKLLPEMEVDDNSKREQLLLGMQNLPIPAQIDKLKARIDMIAAACESAEKIIAETRKTYGLDTRQRLTTVPTLDKAFSAKIQEQENLLRAAVNHGEGLRLPVDQRHATSPLPSHLVDVLSVSDGLQTYGDGSGMYSKNTPPMSSSSLSNQGTPLQTSILMQPSGGQLGRSVPSPSTATATSSFDNTASPLPFANSPRSGTNMMNAPSPQQQTLQQQHQLQQRHKIMQLPPQQQQQLLAQQQFRQSALQGLGQNQLSQLHDMQTQTSQKFQSLQGQNPMQFSQPLGSQQFQGRQLPTGVSGHMQHAIGQSQLNQGSQLNRHMGQFSGPANTALFNAAQGSPNNPMISNMSAAMASQPLIPRMQFALAGGNPQRSHPSTMLGDPMFNMGANPASMMTLSQQQQQVPQGAFGSVPQNSQNLQSTMVPLQNTPQNLQNFQQRQQNPQ</sequence>
<dbReference type="Proteomes" id="UP001153076">
    <property type="component" value="Unassembled WGS sequence"/>
</dbReference>
<feature type="compositionally biased region" description="Low complexity" evidence="1">
    <location>
        <begin position="337"/>
        <end position="347"/>
    </location>
</feature>
<reference evidence="2" key="1">
    <citation type="submission" date="2022-04" db="EMBL/GenBank/DDBJ databases">
        <title>Carnegiea gigantea Genome sequencing and assembly v2.</title>
        <authorList>
            <person name="Copetti D."/>
            <person name="Sanderson M.J."/>
            <person name="Burquez A."/>
            <person name="Wojciechowski M.F."/>
        </authorList>
    </citation>
    <scope>NUCLEOTIDE SEQUENCE</scope>
    <source>
        <strain evidence="2">SGP5-SGP5p</strain>
        <tissue evidence="2">Aerial part</tissue>
    </source>
</reference>
<protein>
    <submittedName>
        <fullName evidence="2">Uncharacterized protein</fullName>
    </submittedName>
</protein>
<dbReference type="EMBL" id="JAKOGI010000037">
    <property type="protein sequence ID" value="KAJ8447581.1"/>
    <property type="molecule type" value="Genomic_DNA"/>
</dbReference>
<organism evidence="2 3">
    <name type="scientific">Carnegiea gigantea</name>
    <dbReference type="NCBI Taxonomy" id="171969"/>
    <lineage>
        <taxon>Eukaryota</taxon>
        <taxon>Viridiplantae</taxon>
        <taxon>Streptophyta</taxon>
        <taxon>Embryophyta</taxon>
        <taxon>Tracheophyta</taxon>
        <taxon>Spermatophyta</taxon>
        <taxon>Magnoliopsida</taxon>
        <taxon>eudicotyledons</taxon>
        <taxon>Gunneridae</taxon>
        <taxon>Pentapetalae</taxon>
        <taxon>Caryophyllales</taxon>
        <taxon>Cactineae</taxon>
        <taxon>Cactaceae</taxon>
        <taxon>Cactoideae</taxon>
        <taxon>Echinocereeae</taxon>
        <taxon>Carnegiea</taxon>
    </lineage>
</organism>
<feature type="region of interest" description="Disordered" evidence="1">
    <location>
        <begin position="483"/>
        <end position="502"/>
    </location>
</feature>
<evidence type="ECO:0000256" key="1">
    <source>
        <dbReference type="SAM" id="MobiDB-lite"/>
    </source>
</evidence>
<comment type="caution">
    <text evidence="2">The sequence shown here is derived from an EMBL/GenBank/DDBJ whole genome shotgun (WGS) entry which is preliminary data.</text>
</comment>
<dbReference type="GO" id="GO:0016592">
    <property type="term" value="C:mediator complex"/>
    <property type="evidence" value="ECO:0007669"/>
    <property type="project" value="InterPro"/>
</dbReference>
<keyword evidence="3" id="KW-1185">Reference proteome</keyword>